<sequence length="514" mass="58507">MVRRCCVVTCRNSRSENCDERVSFFKVPSDQNLLDKWLKAVKERASAGDTILQRSSSICERHFRDEDIRREATLKDSFGNVIFQRPLIKFSLVKDAVPSIFEEDLEKSSIRKRRKRKAPKDPENSNDGAQPNFQGNFILSNDGNLNVNYSNILVTFNENQSNLVNFNVAPSNNSQSEVIPITVRNGAHNALSNLDNINGTFDATAYFVNGQVNSYNNGFDITSQNKDSQVSEKTGTGESNQPKIISIQYLKPQEHFTDLSNISKEQVQNHHSNFNGLNGPKEVTIIVPQEELMILNESNNYAHNNNTQKTVNHQVKNKNAKTPAPPKGGTLHYPLPESEAQLNIRAFDLIFHNSHKIKLPNAMWGYHKNCIDKDIIIFSKAKWFKSDVLIPPIYEKQVIFHESDNIKIYINNKFSPLEVRRPKDVQEMEVILKHVDETVVCSGGPNIGECDTAQCAQKDYAVNRWRHKLCPIIIGEAETICKFCSTINQVLRYPKKKRLPFGRRPPPDVIQEDI</sequence>
<evidence type="ECO:0000256" key="4">
    <source>
        <dbReference type="ARBA" id="ARBA00022771"/>
    </source>
</evidence>
<evidence type="ECO:0000256" key="1">
    <source>
        <dbReference type="ARBA" id="ARBA00004642"/>
    </source>
</evidence>
<feature type="compositionally biased region" description="Polar residues" evidence="13">
    <location>
        <begin position="125"/>
        <end position="135"/>
    </location>
</feature>
<keyword evidence="3" id="KW-0479">Metal-binding</keyword>
<dbReference type="SMART" id="SM00692">
    <property type="entry name" value="DM3"/>
    <property type="match status" value="1"/>
</dbReference>
<keyword evidence="11" id="KW-0131">Cell cycle</keyword>
<evidence type="ECO:0000256" key="11">
    <source>
        <dbReference type="ARBA" id="ARBA00023306"/>
    </source>
</evidence>
<evidence type="ECO:0000256" key="7">
    <source>
        <dbReference type="ARBA" id="ARBA00023054"/>
    </source>
</evidence>
<keyword evidence="9" id="KW-0804">Transcription</keyword>
<name>A0A232FLL0_9HYME</name>
<protein>
    <recommendedName>
        <fullName evidence="14">THAP-type domain-containing protein</fullName>
    </recommendedName>
</protein>
<feature type="domain" description="THAP-type" evidence="14">
    <location>
        <begin position="1"/>
        <end position="101"/>
    </location>
</feature>
<dbReference type="Proteomes" id="UP000215335">
    <property type="component" value="Unassembled WGS sequence"/>
</dbReference>
<dbReference type="GO" id="GO:0043565">
    <property type="term" value="F:sequence-specific DNA binding"/>
    <property type="evidence" value="ECO:0007669"/>
    <property type="project" value="InterPro"/>
</dbReference>
<comment type="caution">
    <text evidence="15">The sequence shown here is derived from an EMBL/GenBank/DDBJ whole genome shotgun (WGS) entry which is preliminary data.</text>
</comment>
<keyword evidence="6" id="KW-0805">Transcription regulation</keyword>
<reference evidence="15 16" key="1">
    <citation type="journal article" date="2017" name="Curr. Biol.">
        <title>The Evolution of Venom by Co-option of Single-Copy Genes.</title>
        <authorList>
            <person name="Martinson E.O."/>
            <person name="Mrinalini"/>
            <person name="Kelkar Y.D."/>
            <person name="Chang C.H."/>
            <person name="Werren J.H."/>
        </authorList>
    </citation>
    <scope>NUCLEOTIDE SEQUENCE [LARGE SCALE GENOMIC DNA]</scope>
    <source>
        <strain evidence="15 16">Alberta</strain>
        <tissue evidence="15">Whole body</tissue>
    </source>
</reference>
<dbReference type="PROSITE" id="PS50950">
    <property type="entry name" value="ZF_THAP"/>
    <property type="match status" value="1"/>
</dbReference>
<evidence type="ECO:0000259" key="14">
    <source>
        <dbReference type="PROSITE" id="PS50950"/>
    </source>
</evidence>
<keyword evidence="7" id="KW-0175">Coiled coil</keyword>
<keyword evidence="16" id="KW-1185">Reference proteome</keyword>
<keyword evidence="8 12" id="KW-0238">DNA-binding</keyword>
<keyword evidence="10" id="KW-0539">Nucleus</keyword>
<dbReference type="EMBL" id="NNAY01000041">
    <property type="protein sequence ID" value="OXU31636.1"/>
    <property type="molecule type" value="Genomic_DNA"/>
</dbReference>
<dbReference type="Pfam" id="PF05485">
    <property type="entry name" value="THAP"/>
    <property type="match status" value="1"/>
</dbReference>
<accession>A0A232FLL0</accession>
<dbReference type="SMART" id="SM00980">
    <property type="entry name" value="THAP"/>
    <property type="match status" value="1"/>
</dbReference>
<evidence type="ECO:0000256" key="13">
    <source>
        <dbReference type="SAM" id="MobiDB-lite"/>
    </source>
</evidence>
<comment type="subcellular location">
    <subcellularLocation>
        <location evidence="1">Nucleus</location>
        <location evidence="1">Nucleoplasm</location>
    </subcellularLocation>
</comment>
<evidence type="ECO:0000256" key="6">
    <source>
        <dbReference type="ARBA" id="ARBA00023015"/>
    </source>
</evidence>
<evidence type="ECO:0000256" key="2">
    <source>
        <dbReference type="ARBA" id="ARBA00006177"/>
    </source>
</evidence>
<dbReference type="GO" id="GO:0008270">
    <property type="term" value="F:zinc ion binding"/>
    <property type="evidence" value="ECO:0007669"/>
    <property type="project" value="UniProtKB-KW"/>
</dbReference>
<dbReference type="Gene3D" id="6.20.210.20">
    <property type="entry name" value="THAP domain"/>
    <property type="match status" value="1"/>
</dbReference>
<evidence type="ECO:0000256" key="5">
    <source>
        <dbReference type="ARBA" id="ARBA00022833"/>
    </source>
</evidence>
<gene>
    <name evidence="15" type="ORF">TSAR_016126</name>
</gene>
<dbReference type="AlphaFoldDB" id="A0A232FLL0"/>
<dbReference type="InterPro" id="IPR038441">
    <property type="entry name" value="THAP_Znf_sf"/>
</dbReference>
<evidence type="ECO:0000256" key="12">
    <source>
        <dbReference type="PROSITE-ProRule" id="PRU00309"/>
    </source>
</evidence>
<evidence type="ECO:0000256" key="8">
    <source>
        <dbReference type="ARBA" id="ARBA00023125"/>
    </source>
</evidence>
<feature type="region of interest" description="Disordered" evidence="13">
    <location>
        <begin position="111"/>
        <end position="135"/>
    </location>
</feature>
<keyword evidence="4 12" id="KW-0863">Zinc-finger</keyword>
<dbReference type="PANTHER" id="PTHR46600:SF1">
    <property type="entry name" value="THAP DOMAIN-CONTAINING PROTEIN 1"/>
    <property type="match status" value="1"/>
</dbReference>
<evidence type="ECO:0000256" key="9">
    <source>
        <dbReference type="ARBA" id="ARBA00023163"/>
    </source>
</evidence>
<keyword evidence="5" id="KW-0862">Zinc</keyword>
<evidence type="ECO:0000313" key="16">
    <source>
        <dbReference type="Proteomes" id="UP000215335"/>
    </source>
</evidence>
<dbReference type="InterPro" id="IPR026516">
    <property type="entry name" value="THAP1/10"/>
</dbReference>
<evidence type="ECO:0000256" key="3">
    <source>
        <dbReference type="ARBA" id="ARBA00022723"/>
    </source>
</evidence>
<comment type="similarity">
    <text evidence="2">Belongs to the THAP1 family.</text>
</comment>
<dbReference type="InterPro" id="IPR006612">
    <property type="entry name" value="THAP_Znf"/>
</dbReference>
<dbReference type="PANTHER" id="PTHR46600">
    <property type="entry name" value="THAP DOMAIN-CONTAINING"/>
    <property type="match status" value="1"/>
</dbReference>
<evidence type="ECO:0000256" key="10">
    <source>
        <dbReference type="ARBA" id="ARBA00023242"/>
    </source>
</evidence>
<dbReference type="STRING" id="543379.A0A232FLL0"/>
<dbReference type="OrthoDB" id="7699693at2759"/>
<proteinExistence type="inferred from homology"/>
<dbReference type="GO" id="GO:0005654">
    <property type="term" value="C:nucleoplasm"/>
    <property type="evidence" value="ECO:0007669"/>
    <property type="project" value="UniProtKB-SubCell"/>
</dbReference>
<organism evidence="15 16">
    <name type="scientific">Trichomalopsis sarcophagae</name>
    <dbReference type="NCBI Taxonomy" id="543379"/>
    <lineage>
        <taxon>Eukaryota</taxon>
        <taxon>Metazoa</taxon>
        <taxon>Ecdysozoa</taxon>
        <taxon>Arthropoda</taxon>
        <taxon>Hexapoda</taxon>
        <taxon>Insecta</taxon>
        <taxon>Pterygota</taxon>
        <taxon>Neoptera</taxon>
        <taxon>Endopterygota</taxon>
        <taxon>Hymenoptera</taxon>
        <taxon>Apocrita</taxon>
        <taxon>Proctotrupomorpha</taxon>
        <taxon>Chalcidoidea</taxon>
        <taxon>Pteromalidae</taxon>
        <taxon>Pteromalinae</taxon>
        <taxon>Trichomalopsis</taxon>
    </lineage>
</organism>
<evidence type="ECO:0000313" key="15">
    <source>
        <dbReference type="EMBL" id="OXU31636.1"/>
    </source>
</evidence>
<dbReference type="SUPFAM" id="SSF57716">
    <property type="entry name" value="Glucocorticoid receptor-like (DNA-binding domain)"/>
    <property type="match status" value="1"/>
</dbReference>